<dbReference type="Proteomes" id="UP000075321">
    <property type="component" value="Unassembled WGS sequence"/>
</dbReference>
<keyword evidence="2" id="KW-1185">Reference proteome</keyword>
<dbReference type="AlphaFoldDB" id="A0A151ABS1"/>
<gene>
    <name evidence="1" type="ORF">HAPAU_29620</name>
</gene>
<reference evidence="1 2" key="1">
    <citation type="submission" date="2016-02" db="EMBL/GenBank/DDBJ databases">
        <title>Genome sequence of Halalkalicoccus paucihalophilus DSM 24557.</title>
        <authorList>
            <person name="Poehlein A."/>
            <person name="Daniel R."/>
        </authorList>
    </citation>
    <scope>NUCLEOTIDE SEQUENCE [LARGE SCALE GENOMIC DNA]</scope>
    <source>
        <strain evidence="1 2">DSM 24557</strain>
    </source>
</reference>
<proteinExistence type="predicted"/>
<dbReference type="PATRIC" id="fig|1008153.3.peg.3059"/>
<evidence type="ECO:0000313" key="1">
    <source>
        <dbReference type="EMBL" id="KYH25010.1"/>
    </source>
</evidence>
<sequence>MEGFQIEPVDSSPEGYRIHITTADTDLSFQCDRDQLEMLQTCIERTLAETTLTSCCLNDETGFALSPWIDSNEGTHKLVINVAGEIASLPLDQQQLEFFAHSEIDAMCE</sequence>
<organism evidence="1 2">
    <name type="scientific">Halalkalicoccus paucihalophilus</name>
    <dbReference type="NCBI Taxonomy" id="1008153"/>
    <lineage>
        <taxon>Archaea</taxon>
        <taxon>Methanobacteriati</taxon>
        <taxon>Methanobacteriota</taxon>
        <taxon>Stenosarchaea group</taxon>
        <taxon>Halobacteria</taxon>
        <taxon>Halobacteriales</taxon>
        <taxon>Halococcaceae</taxon>
        <taxon>Halalkalicoccus</taxon>
    </lineage>
</organism>
<dbReference type="EMBL" id="LTAZ01000010">
    <property type="protein sequence ID" value="KYH25010.1"/>
    <property type="molecule type" value="Genomic_DNA"/>
</dbReference>
<comment type="caution">
    <text evidence="1">The sequence shown here is derived from an EMBL/GenBank/DDBJ whole genome shotgun (WGS) entry which is preliminary data.</text>
</comment>
<protein>
    <submittedName>
        <fullName evidence="1">Uncharacterized protein</fullName>
    </submittedName>
</protein>
<accession>A0A151ABS1</accession>
<name>A0A151ABS1_9EURY</name>
<evidence type="ECO:0000313" key="2">
    <source>
        <dbReference type="Proteomes" id="UP000075321"/>
    </source>
</evidence>